<dbReference type="GO" id="GO:0002098">
    <property type="term" value="P:tRNA wobble uridine modification"/>
    <property type="evidence" value="ECO:0007669"/>
    <property type="project" value="InterPro"/>
</dbReference>
<feature type="repeat" description="WD" evidence="11">
    <location>
        <begin position="53"/>
        <end position="99"/>
    </location>
</feature>
<name>A0AAE0JM27_9PEZI</name>
<dbReference type="EMBL" id="JAUEPP010000002">
    <property type="protein sequence ID" value="KAK3351756.1"/>
    <property type="molecule type" value="Genomic_DNA"/>
</dbReference>
<comment type="pathway">
    <text evidence="3">tRNA modification; 5-methoxycarbonylmethyl-2-thiouridine-tRNA biosynthesis.</text>
</comment>
<dbReference type="RefSeq" id="XP_062685051.1">
    <property type="nucleotide sequence ID" value="XM_062830957.1"/>
</dbReference>
<organism evidence="13 14">
    <name type="scientific">Neurospora tetraspora</name>
    <dbReference type="NCBI Taxonomy" id="94610"/>
    <lineage>
        <taxon>Eukaryota</taxon>
        <taxon>Fungi</taxon>
        <taxon>Dikarya</taxon>
        <taxon>Ascomycota</taxon>
        <taxon>Pezizomycotina</taxon>
        <taxon>Sordariomycetes</taxon>
        <taxon>Sordariomycetidae</taxon>
        <taxon>Sordariales</taxon>
        <taxon>Sordariaceae</taxon>
        <taxon>Neurospora</taxon>
    </lineage>
</organism>
<dbReference type="InterPro" id="IPR036322">
    <property type="entry name" value="WD40_repeat_dom_sf"/>
</dbReference>
<comment type="caution">
    <text evidence="13">The sequence shown here is derived from an EMBL/GenBank/DDBJ whole genome shotgun (WGS) entry which is preliminary data.</text>
</comment>
<feature type="region of interest" description="Disordered" evidence="12">
    <location>
        <begin position="779"/>
        <end position="810"/>
    </location>
</feature>
<dbReference type="InterPro" id="IPR015943">
    <property type="entry name" value="WD40/YVTN_repeat-like_dom_sf"/>
</dbReference>
<dbReference type="InterPro" id="IPR037289">
    <property type="entry name" value="Elp2"/>
</dbReference>
<protein>
    <recommendedName>
        <fullName evidence="5">Elongator complex protein 2</fullName>
    </recommendedName>
</protein>
<evidence type="ECO:0000256" key="11">
    <source>
        <dbReference type="PROSITE-ProRule" id="PRU00221"/>
    </source>
</evidence>
<keyword evidence="8" id="KW-0819">tRNA processing</keyword>
<accession>A0AAE0JM27</accession>
<dbReference type="AlphaFoldDB" id="A0AAE0JM27"/>
<dbReference type="InterPro" id="IPR020472">
    <property type="entry name" value="WD40_PAC1"/>
</dbReference>
<dbReference type="SUPFAM" id="SSF50978">
    <property type="entry name" value="WD40 repeat-like"/>
    <property type="match status" value="2"/>
</dbReference>
<reference evidence="13" key="2">
    <citation type="submission" date="2023-06" db="EMBL/GenBank/DDBJ databases">
        <authorList>
            <consortium name="Lawrence Berkeley National Laboratory"/>
            <person name="Haridas S."/>
            <person name="Hensen N."/>
            <person name="Bonometti L."/>
            <person name="Westerberg I."/>
            <person name="Brannstrom I.O."/>
            <person name="Guillou S."/>
            <person name="Cros-Aarteil S."/>
            <person name="Calhoun S."/>
            <person name="Kuo A."/>
            <person name="Mondo S."/>
            <person name="Pangilinan J."/>
            <person name="Riley R."/>
            <person name="Labutti K."/>
            <person name="Andreopoulos B."/>
            <person name="Lipzen A."/>
            <person name="Chen C."/>
            <person name="Yanf M."/>
            <person name="Daum C."/>
            <person name="Ng V."/>
            <person name="Clum A."/>
            <person name="Steindorff A."/>
            <person name="Ohm R."/>
            <person name="Martin F."/>
            <person name="Silar P."/>
            <person name="Natvig D."/>
            <person name="Lalanne C."/>
            <person name="Gautier V."/>
            <person name="Ament-Velasquez S.L."/>
            <person name="Kruys A."/>
            <person name="Hutchinson M.I."/>
            <person name="Powell A.J."/>
            <person name="Barry K."/>
            <person name="Miller A.N."/>
            <person name="Grigoriev I.V."/>
            <person name="Debuchy R."/>
            <person name="Gladieux P."/>
            <person name="Thoren M.H."/>
            <person name="Johannesson H."/>
        </authorList>
    </citation>
    <scope>NUCLEOTIDE SEQUENCE</scope>
    <source>
        <strain evidence="13">CBS 560.94</strain>
    </source>
</reference>
<dbReference type="PRINTS" id="PR00320">
    <property type="entry name" value="GPROTEINBRPT"/>
</dbReference>
<dbReference type="GO" id="GO:0005737">
    <property type="term" value="C:cytoplasm"/>
    <property type="evidence" value="ECO:0007669"/>
    <property type="project" value="UniProtKB-SubCell"/>
</dbReference>
<dbReference type="GO" id="GO:0033588">
    <property type="term" value="C:elongator holoenzyme complex"/>
    <property type="evidence" value="ECO:0007669"/>
    <property type="project" value="InterPro"/>
</dbReference>
<feature type="compositionally biased region" description="Low complexity" evidence="12">
    <location>
        <begin position="786"/>
        <end position="796"/>
    </location>
</feature>
<gene>
    <name evidence="13" type="ORF">B0H65DRAFT_586970</name>
</gene>
<evidence type="ECO:0000256" key="5">
    <source>
        <dbReference type="ARBA" id="ARBA00020267"/>
    </source>
</evidence>
<evidence type="ECO:0000313" key="13">
    <source>
        <dbReference type="EMBL" id="KAK3351756.1"/>
    </source>
</evidence>
<keyword evidence="10" id="KW-0539">Nucleus</keyword>
<evidence type="ECO:0000256" key="6">
    <source>
        <dbReference type="ARBA" id="ARBA00022490"/>
    </source>
</evidence>
<evidence type="ECO:0000256" key="10">
    <source>
        <dbReference type="ARBA" id="ARBA00023242"/>
    </source>
</evidence>
<evidence type="ECO:0000256" key="8">
    <source>
        <dbReference type="ARBA" id="ARBA00022694"/>
    </source>
</evidence>
<dbReference type="GeneID" id="87868111"/>
<keyword evidence="9" id="KW-0677">Repeat</keyword>
<comment type="similarity">
    <text evidence="4">Belongs to the WD repeat ELP2 family.</text>
</comment>
<dbReference type="PROSITE" id="PS50082">
    <property type="entry name" value="WD_REPEATS_2"/>
    <property type="match status" value="4"/>
</dbReference>
<evidence type="ECO:0000256" key="4">
    <source>
        <dbReference type="ARBA" id="ARBA00005881"/>
    </source>
</evidence>
<feature type="repeat" description="WD" evidence="11">
    <location>
        <begin position="421"/>
        <end position="451"/>
    </location>
</feature>
<keyword evidence="14" id="KW-1185">Reference proteome</keyword>
<evidence type="ECO:0000256" key="12">
    <source>
        <dbReference type="SAM" id="MobiDB-lite"/>
    </source>
</evidence>
<evidence type="ECO:0000256" key="3">
    <source>
        <dbReference type="ARBA" id="ARBA00005043"/>
    </source>
</evidence>
<comment type="subcellular location">
    <subcellularLocation>
        <location evidence="2">Cytoplasm</location>
    </subcellularLocation>
    <subcellularLocation>
        <location evidence="1">Nucleus</location>
    </subcellularLocation>
</comment>
<dbReference type="InterPro" id="IPR001680">
    <property type="entry name" value="WD40_rpt"/>
</dbReference>
<dbReference type="Pfam" id="PF00400">
    <property type="entry name" value="WD40"/>
    <property type="match status" value="5"/>
</dbReference>
<proteinExistence type="inferred from homology"/>
<evidence type="ECO:0000256" key="1">
    <source>
        <dbReference type="ARBA" id="ARBA00004123"/>
    </source>
</evidence>
<dbReference type="SMART" id="SM00320">
    <property type="entry name" value="WD40"/>
    <property type="match status" value="11"/>
</dbReference>
<evidence type="ECO:0000256" key="7">
    <source>
        <dbReference type="ARBA" id="ARBA00022574"/>
    </source>
</evidence>
<keyword evidence="7 11" id="KW-0853">WD repeat</keyword>
<dbReference type="FunFam" id="2.130.10.10:FF:001289">
    <property type="entry name" value="RNA polymerase II Elongator subunit"/>
    <property type="match status" value="1"/>
</dbReference>
<reference evidence="13" key="1">
    <citation type="journal article" date="2023" name="Mol. Phylogenet. Evol.">
        <title>Genome-scale phylogeny and comparative genomics of the fungal order Sordariales.</title>
        <authorList>
            <person name="Hensen N."/>
            <person name="Bonometti L."/>
            <person name="Westerberg I."/>
            <person name="Brannstrom I.O."/>
            <person name="Guillou S."/>
            <person name="Cros-Aarteil S."/>
            <person name="Calhoun S."/>
            <person name="Haridas S."/>
            <person name="Kuo A."/>
            <person name="Mondo S."/>
            <person name="Pangilinan J."/>
            <person name="Riley R."/>
            <person name="LaButti K."/>
            <person name="Andreopoulos B."/>
            <person name="Lipzen A."/>
            <person name="Chen C."/>
            <person name="Yan M."/>
            <person name="Daum C."/>
            <person name="Ng V."/>
            <person name="Clum A."/>
            <person name="Steindorff A."/>
            <person name="Ohm R.A."/>
            <person name="Martin F."/>
            <person name="Silar P."/>
            <person name="Natvig D.O."/>
            <person name="Lalanne C."/>
            <person name="Gautier V."/>
            <person name="Ament-Velasquez S.L."/>
            <person name="Kruys A."/>
            <person name="Hutchinson M.I."/>
            <person name="Powell A.J."/>
            <person name="Barry K."/>
            <person name="Miller A.N."/>
            <person name="Grigoriev I.V."/>
            <person name="Debuchy R."/>
            <person name="Gladieux P."/>
            <person name="Hiltunen Thoren M."/>
            <person name="Johannesson H."/>
        </authorList>
    </citation>
    <scope>NUCLEOTIDE SEQUENCE</scope>
    <source>
        <strain evidence="13">CBS 560.94</strain>
    </source>
</reference>
<dbReference type="PANTHER" id="PTHR44111:SF1">
    <property type="entry name" value="ELONGATOR COMPLEX PROTEIN 2"/>
    <property type="match status" value="1"/>
</dbReference>
<dbReference type="FunFam" id="2.130.10.10:FF:000400">
    <property type="entry name" value="Elongator acetyltransferase complex subunit 2"/>
    <property type="match status" value="1"/>
</dbReference>
<evidence type="ECO:0000313" key="14">
    <source>
        <dbReference type="Proteomes" id="UP001278500"/>
    </source>
</evidence>
<feature type="repeat" description="WD" evidence="11">
    <location>
        <begin position="211"/>
        <end position="260"/>
    </location>
</feature>
<dbReference type="GO" id="GO:0005634">
    <property type="term" value="C:nucleus"/>
    <property type="evidence" value="ECO:0007669"/>
    <property type="project" value="UniProtKB-SubCell"/>
</dbReference>
<dbReference type="PROSITE" id="PS50294">
    <property type="entry name" value="WD_REPEATS_REGION"/>
    <property type="match status" value="1"/>
</dbReference>
<evidence type="ECO:0000256" key="9">
    <source>
        <dbReference type="ARBA" id="ARBA00022737"/>
    </source>
</evidence>
<evidence type="ECO:0000256" key="2">
    <source>
        <dbReference type="ARBA" id="ARBA00004496"/>
    </source>
</evidence>
<sequence length="927" mass="99830">MTEAAIDTRYLSAGANRYAAAADWGENGLVAFGADINVCLWNPSNTVGISQILSGHTAHVRAVKFLPRLQDEKSTYLVSGGDDQSLRVWAVNGETGAATCVQTLQEHTAPINYLAALKIPVGSTKRRIFVSGAADSTVKVWSLDVSSGQVTLLQTIKTAKKYFPLALALSPLNDEGTALILAVAGTTNIIQIFTASTTDDTQLEFTPQATLPGHENWIRSLDFIREKPKSEAESDILLASASQDKYIRIWRIHQGSALSMPTSAASDASAAAAALTPGPANKIHKIKVEGADPATNKYCIMFEALLLGHEDWIYTARWCRSPTSTTSDSGEGTLQLLSASADNSLSIWESDSESGIWITVARLGEVSREKGATTATGSIGGFWTGMWSPSGTTVITLGRTGSWRRWDWDNDDQAWKQNFAVSGHTRAVTGISWSRNGVYLLSTSSDQTTRLHAEWAATNPSQNTSTSKRTWHEMARPQIHGYDLNCIDSLSSTSFVSGADEKLMRVFTEPKAVARMLTRLTGTSSALSSSDFDSLPADAANIPVLGLSNKAIDVIDDDADASAAAGGPQDGGGGRGGDVTMQDRENMLDPASMVRKSALEIDHPPFEESLSRHTLWPEVEKLYGHGYEISCLAVSHPSSFSSLSSGSSGEKQKQKETHLVASACRAASLNHAVIRLFETDKWTELRPPLKAHTSTIHRLRFSSDNQYLLSVGKDRQWAVFQRDSDSNSSGAGYSLLQLNPKGHSRMILDAAWAPKSSSSSGEGGVDVFATAGRDKAVKIWVRKPSKPSSSSSSQQQEGEEEKKEEKFTLGLSLTEDQPITALDFASEPLSVTENGSSSTFLLAVGTESGKLSVLAIKVSGDGSEVSVAETYQVGEQLWLPKAVMQLAWRPRVRKGGDDDGDEGEKQQARELAIAGEDGSLRIYEISL</sequence>
<dbReference type="Proteomes" id="UP001278500">
    <property type="component" value="Unassembled WGS sequence"/>
</dbReference>
<keyword evidence="6" id="KW-0963">Cytoplasm</keyword>
<dbReference type="Gene3D" id="2.130.10.10">
    <property type="entry name" value="YVTN repeat-like/Quinoprotein amine dehydrogenase"/>
    <property type="match status" value="4"/>
</dbReference>
<dbReference type="PANTHER" id="PTHR44111">
    <property type="entry name" value="ELONGATOR COMPLEX PROTEIN 2"/>
    <property type="match status" value="1"/>
</dbReference>
<feature type="repeat" description="WD" evidence="11">
    <location>
        <begin position="127"/>
        <end position="151"/>
    </location>
</feature>